<evidence type="ECO:0000256" key="3">
    <source>
        <dbReference type="ARBA" id="ARBA00022598"/>
    </source>
</evidence>
<evidence type="ECO:0000256" key="2">
    <source>
        <dbReference type="ARBA" id="ARBA00005673"/>
    </source>
</evidence>
<keyword evidence="9" id="KW-1185">Reference proteome</keyword>
<evidence type="ECO:0008006" key="10">
    <source>
        <dbReference type="Google" id="ProtNLM"/>
    </source>
</evidence>
<feature type="domain" description="THIF-type NAD/FAD binding fold" evidence="6">
    <location>
        <begin position="43"/>
        <end position="332"/>
    </location>
</feature>
<evidence type="ECO:0000259" key="7">
    <source>
        <dbReference type="Pfam" id="PF10585"/>
    </source>
</evidence>
<dbReference type="Gene3D" id="1.10.10.2660">
    <property type="entry name" value="Ubiquitin-activating enzyme E1, SCCH domain"/>
    <property type="match status" value="1"/>
</dbReference>
<dbReference type="EMBL" id="JAQMWT010000350">
    <property type="protein sequence ID" value="KAJ8603475.1"/>
    <property type="molecule type" value="Genomic_DNA"/>
</dbReference>
<feature type="region of interest" description="Disordered" evidence="4">
    <location>
        <begin position="659"/>
        <end position="682"/>
    </location>
</feature>
<dbReference type="Proteomes" id="UP001230188">
    <property type="component" value="Unassembled WGS sequence"/>
</dbReference>
<evidence type="ECO:0000256" key="1">
    <source>
        <dbReference type="ARBA" id="ARBA00004906"/>
    </source>
</evidence>
<evidence type="ECO:0000259" key="6">
    <source>
        <dbReference type="Pfam" id="PF00899"/>
    </source>
</evidence>
<comment type="pathway">
    <text evidence="1">Protein modification; protein ubiquitination.</text>
</comment>
<protein>
    <recommendedName>
        <fullName evidence="10">Ubiquitin-activating enzyme E1 C-terminal domain-containing protein</fullName>
    </recommendedName>
</protein>
<accession>A0AAD7UFK5</accession>
<evidence type="ECO:0000256" key="5">
    <source>
        <dbReference type="SAM" id="SignalP"/>
    </source>
</evidence>
<organism evidence="8 9">
    <name type="scientific">Chrysophaeum taylorii</name>
    <dbReference type="NCBI Taxonomy" id="2483200"/>
    <lineage>
        <taxon>Eukaryota</taxon>
        <taxon>Sar</taxon>
        <taxon>Stramenopiles</taxon>
        <taxon>Ochrophyta</taxon>
        <taxon>Pelagophyceae</taxon>
        <taxon>Pelagomonadales</taxon>
        <taxon>Pelagomonadaceae</taxon>
        <taxon>Chrysophaeum</taxon>
    </lineage>
</organism>
<dbReference type="GO" id="GO:0005737">
    <property type="term" value="C:cytoplasm"/>
    <property type="evidence" value="ECO:0007669"/>
    <property type="project" value="TreeGrafter"/>
</dbReference>
<gene>
    <name evidence="8" type="ORF">CTAYLR_005114</name>
</gene>
<evidence type="ECO:0000313" key="9">
    <source>
        <dbReference type="Proteomes" id="UP001230188"/>
    </source>
</evidence>
<evidence type="ECO:0000256" key="4">
    <source>
        <dbReference type="SAM" id="MobiDB-lite"/>
    </source>
</evidence>
<feature type="signal peptide" evidence="5">
    <location>
        <begin position="1"/>
        <end position="19"/>
    </location>
</feature>
<feature type="domain" description="Ubiquitin-activating enzyme SCCH" evidence="7">
    <location>
        <begin position="699"/>
        <end position="746"/>
    </location>
</feature>
<dbReference type="InterPro" id="IPR019572">
    <property type="entry name" value="UBA_E1_SCCH"/>
</dbReference>
<dbReference type="AlphaFoldDB" id="A0AAD7UFK5"/>
<dbReference type="PANTHER" id="PTHR10953">
    <property type="entry name" value="UBIQUITIN-ACTIVATING ENZYME E1"/>
    <property type="match status" value="1"/>
</dbReference>
<sequence length="966" mass="103770">MILVVWCTILTVASALARARWVRGGGSSSSSSSSSVEVDEELYSRQLLAFGRDAQGRLSEGRVLVVGCGGVGIEVCKNLALAGVGSLGMWDDGVVGPGEWQLFASTSDEGRRRSDASVSRVAELNPYCRVRVVERPECFDFDCVVACSVSAELVARLGAECRDAGVGFVYAGVRNATEIVVADDFGDGFEAVDREVSSSFSDPKLVEEAVESGEVVSVRLAGGERHDCQAGDRVFVGSDGPFEVTAVPRPDRLTATTTTKKKNKNNNNNKTMMINTTTSSEMMMLRAIPSRVVVDGEAVTESDAVDDDERATPLRAVAGGVAAHEALKYLAGGLLGPPVGRWTMDVSEELGPEEHDLDEASAFVVGAGATGCELLKNLALMGVGRVVVADDDAIETSNLNRQFLFRACDVGKPKALVAAERARAMGTSTRVEGVDKRVDSTSSALFEREVVASAACVFSALDNLEARRFLDRLCVAHARPFVDTGTLGARGSVQVCVPHVTETYSNSQDPEDAGAVPLCTLKQHPYKIDHVVSWAADVYDGYFNRRVKRLEALLRSYERAGGVRTWLRSLGGEQDLQALSAALEDVCDLRSPSPDAWAAREFSEHFVNSVRSLQSARPRDALDDDDGMPYWTGTRVWPRAAETTDDDFVRSAARLRAATLGVDDPPPPPPPPSTPDPAGPSTVEDLELSLARLVHATGRAPAEIAASLKPRTFDKDNPDDLAFVAAAANARARVFSIPPADPLRVKQIAGSVVPAIATTTAVVSGLAALEFLKLRNDGKPMNAFVNLAIPDTSARAEPFPCDSWTLPDGTLVSDWSPRAHLNLPTGATVPKLLDLIVDHYFPDRRDVHVASIARESDGDLLYLAAFNHVYAKTPAADLLLATDDDDRPDDQPPRTGASASAADDLTPFPEEEEEDAAPTFVDLLVTVAPGHRRHHHPRDDDDADIPLPPIRLWIDNALLSRHHQNP</sequence>
<dbReference type="Pfam" id="PF10585">
    <property type="entry name" value="UBA_E1_SCCH"/>
    <property type="match status" value="2"/>
</dbReference>
<feature type="compositionally biased region" description="Pro residues" evidence="4">
    <location>
        <begin position="664"/>
        <end position="678"/>
    </location>
</feature>
<proteinExistence type="inferred from homology"/>
<dbReference type="InterPro" id="IPR000594">
    <property type="entry name" value="ThiF_NAD_FAD-bd"/>
</dbReference>
<feature type="region of interest" description="Disordered" evidence="4">
    <location>
        <begin position="881"/>
        <end position="920"/>
    </location>
</feature>
<dbReference type="GO" id="GO:0016925">
    <property type="term" value="P:protein sumoylation"/>
    <property type="evidence" value="ECO:0007669"/>
    <property type="project" value="TreeGrafter"/>
</dbReference>
<keyword evidence="5" id="KW-0732">Signal</keyword>
<dbReference type="Gene3D" id="3.40.50.720">
    <property type="entry name" value="NAD(P)-binding Rossmann-like Domain"/>
    <property type="match status" value="2"/>
</dbReference>
<dbReference type="SUPFAM" id="SSF69572">
    <property type="entry name" value="Activating enzymes of the ubiquitin-like proteins"/>
    <property type="match status" value="2"/>
</dbReference>
<keyword evidence="3" id="KW-0436">Ligase</keyword>
<dbReference type="InterPro" id="IPR045886">
    <property type="entry name" value="ThiF/MoeB/HesA"/>
</dbReference>
<feature type="domain" description="Ubiquitin-activating enzyme SCCH" evidence="7">
    <location>
        <begin position="525"/>
        <end position="663"/>
    </location>
</feature>
<dbReference type="InterPro" id="IPR042063">
    <property type="entry name" value="Ubi_acti_E1_SCCH"/>
</dbReference>
<feature type="domain" description="THIF-type NAD/FAD binding fold" evidence="6">
    <location>
        <begin position="355"/>
        <end position="778"/>
    </location>
</feature>
<reference evidence="8" key="1">
    <citation type="submission" date="2023-01" db="EMBL/GenBank/DDBJ databases">
        <title>Metagenome sequencing of chrysophaentin producing Chrysophaeum taylorii.</title>
        <authorList>
            <person name="Davison J."/>
            <person name="Bewley C."/>
        </authorList>
    </citation>
    <scope>NUCLEOTIDE SEQUENCE</scope>
    <source>
        <strain evidence="8">NIES-1699</strain>
    </source>
</reference>
<name>A0AAD7UFK5_9STRA</name>
<dbReference type="Pfam" id="PF00899">
    <property type="entry name" value="ThiF"/>
    <property type="match status" value="2"/>
</dbReference>
<comment type="similarity">
    <text evidence="2">Belongs to the ubiquitin-activating E1 family.</text>
</comment>
<dbReference type="InterPro" id="IPR035985">
    <property type="entry name" value="Ubiquitin-activating_enz"/>
</dbReference>
<evidence type="ECO:0000313" key="8">
    <source>
        <dbReference type="EMBL" id="KAJ8603475.1"/>
    </source>
</evidence>
<dbReference type="GO" id="GO:0031510">
    <property type="term" value="C:SUMO activating enzyme complex"/>
    <property type="evidence" value="ECO:0007669"/>
    <property type="project" value="TreeGrafter"/>
</dbReference>
<comment type="caution">
    <text evidence="8">The sequence shown here is derived from an EMBL/GenBank/DDBJ whole genome shotgun (WGS) entry which is preliminary data.</text>
</comment>
<feature type="chain" id="PRO_5042086814" description="Ubiquitin-activating enzyme E1 C-terminal domain-containing protein" evidence="5">
    <location>
        <begin position="20"/>
        <end position="966"/>
    </location>
</feature>
<dbReference type="PANTHER" id="PTHR10953:SF4">
    <property type="entry name" value="UBIQUITIN-ACTIVATING ENZYME E1 C-TERMINAL DOMAIN-CONTAINING PROTEIN"/>
    <property type="match status" value="1"/>
</dbReference>
<dbReference type="GO" id="GO:0019948">
    <property type="term" value="F:SUMO activating enzyme activity"/>
    <property type="evidence" value="ECO:0007669"/>
    <property type="project" value="TreeGrafter"/>
</dbReference>